<feature type="region of interest" description="Disordered" evidence="1">
    <location>
        <begin position="1"/>
        <end position="20"/>
    </location>
</feature>
<accession>A0A444V4Y6</accession>
<gene>
    <name evidence="2" type="ORF">EOD39_16857</name>
</gene>
<dbReference type="EMBL" id="SCEB01002368">
    <property type="protein sequence ID" value="RXM95458.1"/>
    <property type="molecule type" value="Genomic_DNA"/>
</dbReference>
<evidence type="ECO:0000313" key="2">
    <source>
        <dbReference type="EMBL" id="RXM95458.1"/>
    </source>
</evidence>
<keyword evidence="3" id="KW-1185">Reference proteome</keyword>
<organism evidence="2 3">
    <name type="scientific">Acipenser ruthenus</name>
    <name type="common">Sterlet sturgeon</name>
    <dbReference type="NCBI Taxonomy" id="7906"/>
    <lineage>
        <taxon>Eukaryota</taxon>
        <taxon>Metazoa</taxon>
        <taxon>Chordata</taxon>
        <taxon>Craniata</taxon>
        <taxon>Vertebrata</taxon>
        <taxon>Euteleostomi</taxon>
        <taxon>Actinopterygii</taxon>
        <taxon>Chondrostei</taxon>
        <taxon>Acipenseriformes</taxon>
        <taxon>Acipenseridae</taxon>
        <taxon>Acipenser</taxon>
    </lineage>
</organism>
<feature type="region of interest" description="Disordered" evidence="1">
    <location>
        <begin position="58"/>
        <end position="83"/>
    </location>
</feature>
<evidence type="ECO:0000313" key="3">
    <source>
        <dbReference type="Proteomes" id="UP000289886"/>
    </source>
</evidence>
<proteinExistence type="predicted"/>
<name>A0A444V4Y6_ACIRT</name>
<comment type="caution">
    <text evidence="2">The sequence shown here is derived from an EMBL/GenBank/DDBJ whole genome shotgun (WGS) entry which is preliminary data.</text>
</comment>
<protein>
    <submittedName>
        <fullName evidence="2">Uncharacterized protein</fullName>
    </submittedName>
</protein>
<dbReference type="AlphaFoldDB" id="A0A444V4Y6"/>
<evidence type="ECO:0000256" key="1">
    <source>
        <dbReference type="SAM" id="MobiDB-lite"/>
    </source>
</evidence>
<sequence length="104" mass="11562">MDRRRGLLRGLCQPDSQKQEGVGRYIRAAGSIRGGEGDNDPYPSERYIGARSDLIESDRDTIAPGSGGGDGNNRRRVTVKREPAWLETMKKEVTERSRVETQNG</sequence>
<reference evidence="2 3" key="1">
    <citation type="submission" date="2019-01" db="EMBL/GenBank/DDBJ databases">
        <title>Draft Genome and Complete Hox-Cluster Characterization of the Sterlet Sturgeon (Acipenser ruthenus).</title>
        <authorList>
            <person name="Wei Q."/>
        </authorList>
    </citation>
    <scope>NUCLEOTIDE SEQUENCE [LARGE SCALE GENOMIC DNA]</scope>
    <source>
        <strain evidence="2">WHYD16114868_AA</strain>
        <tissue evidence="2">Blood</tissue>
    </source>
</reference>
<dbReference type="Proteomes" id="UP000289886">
    <property type="component" value="Unassembled WGS sequence"/>
</dbReference>